<dbReference type="RefSeq" id="WP_128175378.1">
    <property type="nucleotide sequence ID" value="NZ_CP071409.1"/>
</dbReference>
<dbReference type="PANTHER" id="PTHR47810">
    <property type="entry name" value="DNA LIGASE"/>
    <property type="match status" value="1"/>
</dbReference>
<comment type="caution">
    <text evidence="10">The sequence shown here is derived from an EMBL/GenBank/DDBJ whole genome shotgun (WGS) entry which is preliminary data.</text>
</comment>
<keyword evidence="1 7" id="KW-0436">Ligase</keyword>
<protein>
    <recommendedName>
        <fullName evidence="7">DNA ligase B</fullName>
        <ecNumber evidence="7">6.5.1.2</ecNumber>
    </recommendedName>
    <alternativeName>
        <fullName evidence="7">Polydeoxyribonucleotide synthase [NAD(+)] B</fullName>
    </alternativeName>
</protein>
<comment type="catalytic activity">
    <reaction evidence="6 7">
        <text>NAD(+) + (deoxyribonucleotide)n-3'-hydroxyl + 5'-phospho-(deoxyribonucleotide)m = (deoxyribonucleotide)n+m + AMP + beta-nicotinamide D-nucleotide.</text>
        <dbReference type="EC" id="6.5.1.2"/>
    </reaction>
</comment>
<dbReference type="GO" id="GO:0006260">
    <property type="term" value="P:DNA replication"/>
    <property type="evidence" value="ECO:0007669"/>
    <property type="project" value="UniProtKB-KW"/>
</dbReference>
<dbReference type="EC" id="6.5.1.2" evidence="7"/>
<keyword evidence="11" id="KW-1185">Reference proteome</keyword>
<dbReference type="SUPFAM" id="SSF56091">
    <property type="entry name" value="DNA ligase/mRNA capping enzyme, catalytic domain"/>
    <property type="match status" value="1"/>
</dbReference>
<dbReference type="Gene3D" id="1.10.287.610">
    <property type="entry name" value="Helix hairpin bin"/>
    <property type="match status" value="1"/>
</dbReference>
<keyword evidence="8" id="KW-0732">Signal</keyword>
<comment type="function">
    <text evidence="7">Catalyzes the formation of phosphodiester linkages between 5'-phosphoryl and 3'-hydroxyl groups in double-stranded DNA using NAD as a coenzyme and as the energy source for the reaction.</text>
</comment>
<keyword evidence="4 7" id="KW-0520">NAD</keyword>
<sequence length="559" mass="63618">MAGRRWLLLLLWGGCAMAQASCPVWTPARASEEIAKLAQQLSRWDNAYYQQGESPIDDTLYDSLHKRLQQWQHCFQPTAPLREPQWPDSGVQAHPVAHTGVRKLANKTAVAHWIRGKESLWLQPKVDGVAVTLVYQAGKLAAAISRGNGLRGESWLDKMRYIAAVPQQIATERARVVLQGELFLRMTGHRQAQAGGLNARSKVAGALMKREPSPLLAELGIFIWAWPDGPDTMMQRLQQLQGFGFDLAADWTKPVENVDEIAAWRERWFREALPFVTDGVVIHREQRPAGKEWFPGQNGWVAAWKYVPPIVSSEVLSIDFPTGRTGKRSVVANLQPVQLDDKSVRRVNLGSVKRWRELDIIPGDQVAISLAGQSIPRFERVVWRVADRKGFALPAREPHDYLSCFEPAGDCREQFLARLIWLSQKSVLDMPGIQRSRWQQIMHLREFTHLFSWLDFTIEQLQSLPGLSEKRAQQLWHHFSLSKRQPFKRWVKALGAPIPTAALEALPDTHWEQLLARDEASWQQLPGIGPKVAQRINVFIHHEKVMDLIRFLQTATITQ</sequence>
<evidence type="ECO:0000313" key="11">
    <source>
        <dbReference type="Proteomes" id="UP000288794"/>
    </source>
</evidence>
<evidence type="ECO:0000313" key="10">
    <source>
        <dbReference type="EMBL" id="RWR03164.1"/>
    </source>
</evidence>
<dbReference type="EMBL" id="JMEE01000003">
    <property type="protein sequence ID" value="RWR03164.1"/>
    <property type="molecule type" value="Genomic_DNA"/>
</dbReference>
<dbReference type="InterPro" id="IPR004150">
    <property type="entry name" value="NAD_DNA_ligase_OB"/>
</dbReference>
<dbReference type="HAMAP" id="MF_01587">
    <property type="entry name" value="DNA_ligase_B"/>
    <property type="match status" value="1"/>
</dbReference>
<dbReference type="SUPFAM" id="SSF50249">
    <property type="entry name" value="Nucleic acid-binding proteins"/>
    <property type="match status" value="1"/>
</dbReference>
<feature type="domain" description="NAD-dependent DNA ligase N-terminal" evidence="9">
    <location>
        <begin position="29"/>
        <end position="427"/>
    </location>
</feature>
<evidence type="ECO:0000256" key="1">
    <source>
        <dbReference type="ARBA" id="ARBA00022598"/>
    </source>
</evidence>
<evidence type="ECO:0000256" key="7">
    <source>
        <dbReference type="HAMAP-Rule" id="MF_01587"/>
    </source>
</evidence>
<dbReference type="SMART" id="SM00532">
    <property type="entry name" value="LIGANc"/>
    <property type="match status" value="1"/>
</dbReference>
<dbReference type="GO" id="GO:0006281">
    <property type="term" value="P:DNA repair"/>
    <property type="evidence" value="ECO:0007669"/>
    <property type="project" value="UniProtKB-KW"/>
</dbReference>
<dbReference type="GO" id="GO:0003911">
    <property type="term" value="F:DNA ligase (NAD+) activity"/>
    <property type="evidence" value="ECO:0007669"/>
    <property type="project" value="UniProtKB-UniRule"/>
</dbReference>
<dbReference type="SUPFAM" id="SSF47781">
    <property type="entry name" value="RuvA domain 2-like"/>
    <property type="match status" value="1"/>
</dbReference>
<dbReference type="InterPro" id="IPR010994">
    <property type="entry name" value="RuvA_2-like"/>
</dbReference>
<gene>
    <name evidence="7 10" type="primary">ligB</name>
    <name evidence="10" type="synonym">yicF</name>
    <name evidence="10" type="ORF">ED28_03810</name>
</gene>
<organism evidence="10 11">
    <name type="scientific">[Pantoea] beijingensis</name>
    <dbReference type="NCBI Taxonomy" id="1324864"/>
    <lineage>
        <taxon>Bacteria</taxon>
        <taxon>Pseudomonadati</taxon>
        <taxon>Pseudomonadota</taxon>
        <taxon>Gammaproteobacteria</taxon>
        <taxon>Enterobacterales</taxon>
        <taxon>Erwiniaceae</taxon>
        <taxon>Erwinia</taxon>
    </lineage>
</organism>
<keyword evidence="2 7" id="KW-0235">DNA replication</keyword>
<keyword evidence="3 7" id="KW-0227">DNA damage</keyword>
<dbReference type="Gene3D" id="2.40.50.140">
    <property type="entry name" value="Nucleic acid-binding proteins"/>
    <property type="match status" value="1"/>
</dbReference>
<evidence type="ECO:0000256" key="6">
    <source>
        <dbReference type="ARBA" id="ARBA00034005"/>
    </source>
</evidence>
<dbReference type="InterPro" id="IPR013839">
    <property type="entry name" value="DNAligase_adenylation"/>
</dbReference>
<dbReference type="Gene3D" id="3.30.470.30">
    <property type="entry name" value="DNA ligase/mRNA capping enzyme"/>
    <property type="match status" value="1"/>
</dbReference>
<dbReference type="Pfam" id="PF01653">
    <property type="entry name" value="DNA_ligase_aden"/>
    <property type="match status" value="1"/>
</dbReference>
<comment type="similarity">
    <text evidence="7">Belongs to the NAD-dependent DNA ligase family. LigB subfamily.</text>
</comment>
<dbReference type="InterPro" id="IPR012340">
    <property type="entry name" value="NA-bd_OB-fold"/>
</dbReference>
<feature type="active site" description="N6-AMP-lysine intermediate" evidence="7">
    <location>
        <position position="125"/>
    </location>
</feature>
<evidence type="ECO:0000256" key="2">
    <source>
        <dbReference type="ARBA" id="ARBA00022705"/>
    </source>
</evidence>
<evidence type="ECO:0000259" key="9">
    <source>
        <dbReference type="SMART" id="SM00532"/>
    </source>
</evidence>
<evidence type="ECO:0000256" key="8">
    <source>
        <dbReference type="SAM" id="SignalP"/>
    </source>
</evidence>
<feature type="chain" id="PRO_5019490280" description="DNA ligase B" evidence="8">
    <location>
        <begin position="21"/>
        <end position="559"/>
    </location>
</feature>
<keyword evidence="5 7" id="KW-0234">DNA repair</keyword>
<evidence type="ECO:0000256" key="3">
    <source>
        <dbReference type="ARBA" id="ARBA00022763"/>
    </source>
</evidence>
<dbReference type="PANTHER" id="PTHR47810:SF1">
    <property type="entry name" value="DNA LIGASE B"/>
    <property type="match status" value="1"/>
</dbReference>
<dbReference type="InterPro" id="IPR013840">
    <property type="entry name" value="DNAligase_N"/>
</dbReference>
<feature type="signal peptide" evidence="8">
    <location>
        <begin position="1"/>
        <end position="20"/>
    </location>
</feature>
<evidence type="ECO:0000256" key="5">
    <source>
        <dbReference type="ARBA" id="ARBA00023204"/>
    </source>
</evidence>
<dbReference type="NCBIfam" id="NF005987">
    <property type="entry name" value="PRK08097.1"/>
    <property type="match status" value="1"/>
</dbReference>
<dbReference type="InterPro" id="IPR020923">
    <property type="entry name" value="DNA_ligase_B"/>
</dbReference>
<dbReference type="Pfam" id="PF03120">
    <property type="entry name" value="OB_DNA_ligase"/>
    <property type="match status" value="1"/>
</dbReference>
<evidence type="ECO:0000256" key="4">
    <source>
        <dbReference type="ARBA" id="ARBA00023027"/>
    </source>
</evidence>
<name>A0A443IGE4_9GAMM</name>
<dbReference type="AlphaFoldDB" id="A0A443IGE4"/>
<proteinExistence type="inferred from homology"/>
<reference evidence="10 11" key="1">
    <citation type="submission" date="2014-04" db="EMBL/GenBank/DDBJ databases">
        <title>Draft genome sequence of Pantoea beijingensis strain LMG 27579, an emerging pathogen to Pleurotus eryngii with potential industrial application.</title>
        <authorList>
            <person name="Xu F."/>
            <person name="Liu Y."/>
            <person name="Wang S."/>
            <person name="Yin Y."/>
            <person name="Ma Y."/>
            <person name="Zhao S."/>
            <person name="Rong C."/>
        </authorList>
    </citation>
    <scope>NUCLEOTIDE SEQUENCE [LARGE SCALE GENOMIC DNA]</scope>
    <source>
        <strain evidence="10 11">LMG 27579</strain>
    </source>
</reference>
<dbReference type="InterPro" id="IPR050326">
    <property type="entry name" value="NAD_dep_DNA_ligaseB"/>
</dbReference>
<dbReference type="Proteomes" id="UP000288794">
    <property type="component" value="Unassembled WGS sequence"/>
</dbReference>
<accession>A0A443IGE4</accession>